<evidence type="ECO:0000256" key="1">
    <source>
        <dbReference type="ARBA" id="ARBA00004651"/>
    </source>
</evidence>
<sequence>MLVLATTGFMLCFWAWALLSPLGSTLHDDLGLTSFQESLVVAVPVIVGSLGRIPVGALTDRVGARRMFPLVSVLTVLPVLYLGHLADSLAEVLVGGFFLGLGGTAFAIGVPFVNAWYPPERRGLALGIFGLGTGGTALSSFTTVQLTDAAFYAFPFDLVAALLVVYSVMAHFLLRDRADRAVPGGSLLARTAATLRMAATLQLSFLYAVAFGGFVAFSVYLPTYLTAAYDLGRSDAAVRTAGFVVLAVAMRPVGGWASDRLHPVPVLITSYAALTALAFLASFELPLIPVGTLAFLGMAAALGAGSGAVFALVARLVPPEQVGSVTGVVGAAGGLGGFFPPLVMGAIHGATEDYTGGFLLLAATAGAATAFTATVVRRRGGSTSRPV</sequence>
<keyword evidence="3 7" id="KW-0812">Transmembrane</keyword>
<feature type="transmembrane region" description="Helical" evidence="7">
    <location>
        <begin position="293"/>
        <end position="313"/>
    </location>
</feature>
<evidence type="ECO:0000313" key="9">
    <source>
        <dbReference type="EMBL" id="MFC5241848.1"/>
    </source>
</evidence>
<evidence type="ECO:0000256" key="2">
    <source>
        <dbReference type="ARBA" id="ARBA00008432"/>
    </source>
</evidence>
<feature type="transmembrane region" description="Helical" evidence="7">
    <location>
        <begin position="33"/>
        <end position="55"/>
    </location>
</feature>
<evidence type="ECO:0000259" key="8">
    <source>
        <dbReference type="PROSITE" id="PS50850"/>
    </source>
</evidence>
<keyword evidence="5" id="KW-0534">Nitrate assimilation</keyword>
<feature type="transmembrane region" description="Helical" evidence="7">
    <location>
        <begin position="354"/>
        <end position="376"/>
    </location>
</feature>
<feature type="transmembrane region" description="Helical" evidence="7">
    <location>
        <begin position="67"/>
        <end position="86"/>
    </location>
</feature>
<feature type="transmembrane region" description="Helical" evidence="7">
    <location>
        <begin position="325"/>
        <end position="348"/>
    </location>
</feature>
<evidence type="ECO:0000313" key="10">
    <source>
        <dbReference type="Proteomes" id="UP001596035"/>
    </source>
</evidence>
<organism evidence="9 10">
    <name type="scientific">Streptomyces atrovirens</name>
    <dbReference type="NCBI Taxonomy" id="285556"/>
    <lineage>
        <taxon>Bacteria</taxon>
        <taxon>Bacillati</taxon>
        <taxon>Actinomycetota</taxon>
        <taxon>Actinomycetes</taxon>
        <taxon>Kitasatosporales</taxon>
        <taxon>Streptomycetaceae</taxon>
        <taxon>Streptomyces</taxon>
    </lineage>
</organism>
<evidence type="ECO:0000256" key="7">
    <source>
        <dbReference type="SAM" id="Phobius"/>
    </source>
</evidence>
<keyword evidence="10" id="KW-1185">Reference proteome</keyword>
<protein>
    <submittedName>
        <fullName evidence="9">MFS transporter</fullName>
    </submittedName>
</protein>
<feature type="transmembrane region" description="Helical" evidence="7">
    <location>
        <begin position="150"/>
        <end position="174"/>
    </location>
</feature>
<dbReference type="Proteomes" id="UP001596035">
    <property type="component" value="Unassembled WGS sequence"/>
</dbReference>
<keyword evidence="4 7" id="KW-1133">Transmembrane helix</keyword>
<dbReference type="PANTHER" id="PTHR23515">
    <property type="entry name" value="HIGH-AFFINITY NITRATE TRANSPORTER 2.3"/>
    <property type="match status" value="1"/>
</dbReference>
<feature type="transmembrane region" description="Helical" evidence="7">
    <location>
        <begin position="266"/>
        <end position="287"/>
    </location>
</feature>
<keyword evidence="6 7" id="KW-0472">Membrane</keyword>
<dbReference type="RefSeq" id="WP_344560444.1">
    <property type="nucleotide sequence ID" value="NZ_BAAATG010000017.1"/>
</dbReference>
<evidence type="ECO:0000256" key="5">
    <source>
        <dbReference type="ARBA" id="ARBA00023063"/>
    </source>
</evidence>
<dbReference type="EMBL" id="JBHSKN010000016">
    <property type="protein sequence ID" value="MFC5241848.1"/>
    <property type="molecule type" value="Genomic_DNA"/>
</dbReference>
<dbReference type="InterPro" id="IPR011701">
    <property type="entry name" value="MFS"/>
</dbReference>
<dbReference type="Gene3D" id="1.20.1250.20">
    <property type="entry name" value="MFS general substrate transporter like domains"/>
    <property type="match status" value="2"/>
</dbReference>
<feature type="transmembrane region" description="Helical" evidence="7">
    <location>
        <begin position="236"/>
        <end position="254"/>
    </location>
</feature>
<dbReference type="InterPro" id="IPR044772">
    <property type="entry name" value="NO3_transporter"/>
</dbReference>
<feature type="transmembrane region" description="Helical" evidence="7">
    <location>
        <begin position="92"/>
        <end position="117"/>
    </location>
</feature>
<comment type="subcellular location">
    <subcellularLocation>
        <location evidence="1">Cell membrane</location>
        <topology evidence="1">Multi-pass membrane protein</topology>
    </subcellularLocation>
</comment>
<dbReference type="SUPFAM" id="SSF103473">
    <property type="entry name" value="MFS general substrate transporter"/>
    <property type="match status" value="1"/>
</dbReference>
<dbReference type="InterPro" id="IPR020846">
    <property type="entry name" value="MFS_dom"/>
</dbReference>
<dbReference type="InterPro" id="IPR036259">
    <property type="entry name" value="MFS_trans_sf"/>
</dbReference>
<feature type="domain" description="Major facilitator superfamily (MFS) profile" evidence="8">
    <location>
        <begin position="1"/>
        <end position="380"/>
    </location>
</feature>
<evidence type="ECO:0000256" key="6">
    <source>
        <dbReference type="ARBA" id="ARBA00023136"/>
    </source>
</evidence>
<gene>
    <name evidence="9" type="ORF">ACFPWV_18285</name>
</gene>
<evidence type="ECO:0000256" key="3">
    <source>
        <dbReference type="ARBA" id="ARBA00022692"/>
    </source>
</evidence>
<comment type="caution">
    <text evidence="9">The sequence shown here is derived from an EMBL/GenBank/DDBJ whole genome shotgun (WGS) entry which is preliminary data.</text>
</comment>
<comment type="similarity">
    <text evidence="2">Belongs to the major facilitator superfamily. Nitrate/nitrite porter (TC 2.A.1.8) family.</text>
</comment>
<name>A0ABW0DX57_9ACTN</name>
<evidence type="ECO:0000256" key="4">
    <source>
        <dbReference type="ARBA" id="ARBA00022989"/>
    </source>
</evidence>
<reference evidence="10" key="1">
    <citation type="journal article" date="2019" name="Int. J. Syst. Evol. Microbiol.">
        <title>The Global Catalogue of Microorganisms (GCM) 10K type strain sequencing project: providing services to taxonomists for standard genome sequencing and annotation.</title>
        <authorList>
            <consortium name="The Broad Institute Genomics Platform"/>
            <consortium name="The Broad Institute Genome Sequencing Center for Infectious Disease"/>
            <person name="Wu L."/>
            <person name="Ma J."/>
        </authorList>
    </citation>
    <scope>NUCLEOTIDE SEQUENCE [LARGE SCALE GENOMIC DNA]</scope>
    <source>
        <strain evidence="10">CGMCC 4.7131</strain>
    </source>
</reference>
<proteinExistence type="inferred from homology"/>
<feature type="transmembrane region" description="Helical" evidence="7">
    <location>
        <begin position="195"/>
        <end position="221"/>
    </location>
</feature>
<dbReference type="Pfam" id="PF07690">
    <property type="entry name" value="MFS_1"/>
    <property type="match status" value="1"/>
</dbReference>
<dbReference type="PROSITE" id="PS50850">
    <property type="entry name" value="MFS"/>
    <property type="match status" value="1"/>
</dbReference>
<feature type="transmembrane region" description="Helical" evidence="7">
    <location>
        <begin position="124"/>
        <end position="144"/>
    </location>
</feature>
<accession>A0ABW0DX57</accession>